<accession>A0A225W4Y3</accession>
<evidence type="ECO:0000313" key="2">
    <source>
        <dbReference type="Proteomes" id="UP000198211"/>
    </source>
</evidence>
<dbReference type="OrthoDB" id="93028at2759"/>
<dbReference type="EMBL" id="NBNE01001795">
    <property type="protein sequence ID" value="OWZ12632.1"/>
    <property type="molecule type" value="Genomic_DNA"/>
</dbReference>
<keyword evidence="2" id="KW-1185">Reference proteome</keyword>
<feature type="non-terminal residue" evidence="1">
    <location>
        <position position="1"/>
    </location>
</feature>
<proteinExistence type="predicted"/>
<evidence type="ECO:0000313" key="1">
    <source>
        <dbReference type="EMBL" id="OWZ12632.1"/>
    </source>
</evidence>
<gene>
    <name evidence="1" type="ORF">PHMEG_00014180</name>
</gene>
<sequence>VPHEQFEHIPVAKLTSKEAGYAFCMRCSCKVNYSHGATTPAKVHMQRYHMDTLSTAK</sequence>
<name>A0A225W4Y3_9STRA</name>
<dbReference type="Proteomes" id="UP000198211">
    <property type="component" value="Unassembled WGS sequence"/>
</dbReference>
<organism evidence="1 2">
    <name type="scientific">Phytophthora megakarya</name>
    <dbReference type="NCBI Taxonomy" id="4795"/>
    <lineage>
        <taxon>Eukaryota</taxon>
        <taxon>Sar</taxon>
        <taxon>Stramenopiles</taxon>
        <taxon>Oomycota</taxon>
        <taxon>Peronosporomycetes</taxon>
        <taxon>Peronosporales</taxon>
        <taxon>Peronosporaceae</taxon>
        <taxon>Phytophthora</taxon>
    </lineage>
</organism>
<protein>
    <recommendedName>
        <fullName evidence="3">BED-type domain-containing protein</fullName>
    </recommendedName>
</protein>
<comment type="caution">
    <text evidence="1">The sequence shown here is derived from an EMBL/GenBank/DDBJ whole genome shotgun (WGS) entry which is preliminary data.</text>
</comment>
<evidence type="ECO:0008006" key="3">
    <source>
        <dbReference type="Google" id="ProtNLM"/>
    </source>
</evidence>
<dbReference type="AlphaFoldDB" id="A0A225W4Y3"/>
<reference evidence="2" key="1">
    <citation type="submission" date="2017-03" db="EMBL/GenBank/DDBJ databases">
        <title>Phytopthora megakarya and P. palmivora, two closely related causual agents of cacao black pod achieved similar genome size and gene model numbers by different mechanisms.</title>
        <authorList>
            <person name="Ali S."/>
            <person name="Shao J."/>
            <person name="Larry D.J."/>
            <person name="Kronmiller B."/>
            <person name="Shen D."/>
            <person name="Strem M.D."/>
            <person name="Melnick R.L."/>
            <person name="Guiltinan M.J."/>
            <person name="Tyler B.M."/>
            <person name="Meinhardt L.W."/>
            <person name="Bailey B.A."/>
        </authorList>
    </citation>
    <scope>NUCLEOTIDE SEQUENCE [LARGE SCALE GENOMIC DNA]</scope>
    <source>
        <strain evidence="2">zdho120</strain>
    </source>
</reference>